<dbReference type="EMBL" id="BGZK01000745">
    <property type="protein sequence ID" value="GBP58811.1"/>
    <property type="molecule type" value="Genomic_DNA"/>
</dbReference>
<name>A0A4C1X4Z4_EUMVA</name>
<protein>
    <submittedName>
        <fullName evidence="1">Uncharacterized protein</fullName>
    </submittedName>
</protein>
<evidence type="ECO:0000313" key="2">
    <source>
        <dbReference type="Proteomes" id="UP000299102"/>
    </source>
</evidence>
<gene>
    <name evidence="1" type="ORF">EVAR_84006_1</name>
</gene>
<dbReference type="AlphaFoldDB" id="A0A4C1X4Z4"/>
<accession>A0A4C1X4Z4</accession>
<keyword evidence="2" id="KW-1185">Reference proteome</keyword>
<organism evidence="1 2">
    <name type="scientific">Eumeta variegata</name>
    <name type="common">Bagworm moth</name>
    <name type="synonym">Eumeta japonica</name>
    <dbReference type="NCBI Taxonomy" id="151549"/>
    <lineage>
        <taxon>Eukaryota</taxon>
        <taxon>Metazoa</taxon>
        <taxon>Ecdysozoa</taxon>
        <taxon>Arthropoda</taxon>
        <taxon>Hexapoda</taxon>
        <taxon>Insecta</taxon>
        <taxon>Pterygota</taxon>
        <taxon>Neoptera</taxon>
        <taxon>Endopterygota</taxon>
        <taxon>Lepidoptera</taxon>
        <taxon>Glossata</taxon>
        <taxon>Ditrysia</taxon>
        <taxon>Tineoidea</taxon>
        <taxon>Psychidae</taxon>
        <taxon>Oiketicinae</taxon>
        <taxon>Eumeta</taxon>
    </lineage>
</organism>
<proteinExistence type="predicted"/>
<dbReference type="Proteomes" id="UP000299102">
    <property type="component" value="Unassembled WGS sequence"/>
</dbReference>
<reference evidence="1 2" key="1">
    <citation type="journal article" date="2019" name="Commun. Biol.">
        <title>The bagworm genome reveals a unique fibroin gene that provides high tensile strength.</title>
        <authorList>
            <person name="Kono N."/>
            <person name="Nakamura H."/>
            <person name="Ohtoshi R."/>
            <person name="Tomita M."/>
            <person name="Numata K."/>
            <person name="Arakawa K."/>
        </authorList>
    </citation>
    <scope>NUCLEOTIDE SEQUENCE [LARGE SCALE GENOMIC DNA]</scope>
</reference>
<comment type="caution">
    <text evidence="1">The sequence shown here is derived from an EMBL/GenBank/DDBJ whole genome shotgun (WGS) entry which is preliminary data.</text>
</comment>
<sequence>MTKDDSHFSALTLRSVSAENASHSSPRPVQYDCPAGLFRLTYPRARRASAASSDVYRINKSRSGCGWNNLGAAVPRNFGTLERFEGAH</sequence>
<evidence type="ECO:0000313" key="1">
    <source>
        <dbReference type="EMBL" id="GBP58811.1"/>
    </source>
</evidence>